<dbReference type="RefSeq" id="WP_209351935.1">
    <property type="nucleotide sequence ID" value="NZ_JAGIYZ010000010.1"/>
</dbReference>
<protein>
    <submittedName>
        <fullName evidence="2">Uncharacterized protein</fullName>
    </submittedName>
</protein>
<keyword evidence="3" id="KW-1185">Reference proteome</keyword>
<dbReference type="EMBL" id="JAGIYZ010000010">
    <property type="protein sequence ID" value="MBP0464544.1"/>
    <property type="molecule type" value="Genomic_DNA"/>
</dbReference>
<gene>
    <name evidence="2" type="ORF">J5Y09_11560</name>
</gene>
<feature type="transmembrane region" description="Helical" evidence="1">
    <location>
        <begin position="97"/>
        <end position="118"/>
    </location>
</feature>
<keyword evidence="1" id="KW-0472">Membrane</keyword>
<accession>A0ABS4AT56</accession>
<feature type="transmembrane region" description="Helical" evidence="1">
    <location>
        <begin position="37"/>
        <end position="55"/>
    </location>
</feature>
<dbReference type="Proteomes" id="UP000680815">
    <property type="component" value="Unassembled WGS sequence"/>
</dbReference>
<proteinExistence type="predicted"/>
<feature type="transmembrane region" description="Helical" evidence="1">
    <location>
        <begin position="12"/>
        <end position="31"/>
    </location>
</feature>
<comment type="caution">
    <text evidence="2">The sequence shown here is derived from an EMBL/GenBank/DDBJ whole genome shotgun (WGS) entry which is preliminary data.</text>
</comment>
<sequence length="127" mass="12195">MGDTITPSRVPAVLRGFGAALLAVGLAGYVLPPPPVHWTALIPAGLGAAALLLSFAGRRPRLAAAGGALLCAVAFAGGGSALAQVPALLDGQAGAAIASRAATAALAILALAGLVLALRRDTRGASA</sequence>
<evidence type="ECO:0000313" key="2">
    <source>
        <dbReference type="EMBL" id="MBP0464544.1"/>
    </source>
</evidence>
<organism evidence="2 3">
    <name type="scientific">Roseomonas nitratireducens</name>
    <dbReference type="NCBI Taxonomy" id="2820810"/>
    <lineage>
        <taxon>Bacteria</taxon>
        <taxon>Pseudomonadati</taxon>
        <taxon>Pseudomonadota</taxon>
        <taxon>Alphaproteobacteria</taxon>
        <taxon>Acetobacterales</taxon>
        <taxon>Roseomonadaceae</taxon>
        <taxon>Roseomonas</taxon>
    </lineage>
</organism>
<reference evidence="2 3" key="1">
    <citation type="submission" date="2021-03" db="EMBL/GenBank/DDBJ databases">
        <authorList>
            <person name="So Y."/>
        </authorList>
    </citation>
    <scope>NUCLEOTIDE SEQUENCE [LARGE SCALE GENOMIC DNA]</scope>
    <source>
        <strain evidence="2 3">PWR1</strain>
    </source>
</reference>
<evidence type="ECO:0000313" key="3">
    <source>
        <dbReference type="Proteomes" id="UP000680815"/>
    </source>
</evidence>
<feature type="transmembrane region" description="Helical" evidence="1">
    <location>
        <begin position="62"/>
        <end position="85"/>
    </location>
</feature>
<evidence type="ECO:0000256" key="1">
    <source>
        <dbReference type="SAM" id="Phobius"/>
    </source>
</evidence>
<keyword evidence="1" id="KW-0812">Transmembrane</keyword>
<name>A0ABS4AT56_9PROT</name>
<keyword evidence="1" id="KW-1133">Transmembrane helix</keyword>